<dbReference type="AlphaFoldDB" id="A0A1I4SPJ6"/>
<evidence type="ECO:0000313" key="2">
    <source>
        <dbReference type="EMBL" id="SFM66301.1"/>
    </source>
</evidence>
<dbReference type="OrthoDB" id="370480at2"/>
<dbReference type="Proteomes" id="UP000199611">
    <property type="component" value="Unassembled WGS sequence"/>
</dbReference>
<gene>
    <name evidence="2" type="ORF">SAMN05660836_01088</name>
</gene>
<feature type="domain" description="PilZ" evidence="1">
    <location>
        <begin position="3"/>
        <end position="104"/>
    </location>
</feature>
<protein>
    <submittedName>
        <fullName evidence="2">PilZ domain-containing protein</fullName>
    </submittedName>
</protein>
<dbReference type="SUPFAM" id="SSF141371">
    <property type="entry name" value="PilZ domain-like"/>
    <property type="match status" value="1"/>
</dbReference>
<accession>A0A1I4SPJ6</accession>
<dbReference type="Pfam" id="PF07238">
    <property type="entry name" value="PilZ"/>
    <property type="match status" value="1"/>
</dbReference>
<dbReference type="RefSeq" id="WP_093394055.1">
    <property type="nucleotide sequence ID" value="NZ_FOUU01000002.1"/>
</dbReference>
<dbReference type="GO" id="GO:0035438">
    <property type="term" value="F:cyclic-di-GMP binding"/>
    <property type="evidence" value="ECO:0007669"/>
    <property type="project" value="InterPro"/>
</dbReference>
<dbReference type="EMBL" id="FOUU01000002">
    <property type="protein sequence ID" value="SFM66301.1"/>
    <property type="molecule type" value="Genomic_DNA"/>
</dbReference>
<dbReference type="InterPro" id="IPR009875">
    <property type="entry name" value="PilZ_domain"/>
</dbReference>
<dbReference type="STRING" id="39841.SAMN05660836_01088"/>
<dbReference type="Gene3D" id="2.40.10.220">
    <property type="entry name" value="predicted glycosyltransferase like domains"/>
    <property type="match status" value="1"/>
</dbReference>
<reference evidence="2 3" key="1">
    <citation type="submission" date="2016-10" db="EMBL/GenBank/DDBJ databases">
        <authorList>
            <person name="de Groot N.N."/>
        </authorList>
    </citation>
    <scope>NUCLEOTIDE SEQUENCE [LARGE SCALE GENOMIC DNA]</scope>
    <source>
        <strain evidence="2 3">DSM 9990</strain>
    </source>
</reference>
<evidence type="ECO:0000313" key="3">
    <source>
        <dbReference type="Proteomes" id="UP000199611"/>
    </source>
</evidence>
<organism evidence="2 3">
    <name type="scientific">Thermodesulforhabdus norvegica</name>
    <dbReference type="NCBI Taxonomy" id="39841"/>
    <lineage>
        <taxon>Bacteria</taxon>
        <taxon>Pseudomonadati</taxon>
        <taxon>Thermodesulfobacteriota</taxon>
        <taxon>Syntrophobacteria</taxon>
        <taxon>Syntrophobacterales</taxon>
        <taxon>Thermodesulforhabdaceae</taxon>
        <taxon>Thermodesulforhabdus</taxon>
    </lineage>
</organism>
<sequence>MKQNRRFTRTTIPGVKVVMKTTEGKAIEALLRNISLCGVSVVTDDLLPVGAKVEVEIIREPSGSRKSPKHPIQGHIVRHTSNGMAVEFAKMDVDQFSYLKELIASRLGKSPVLQEITDFLQKKDTARTE</sequence>
<keyword evidence="3" id="KW-1185">Reference proteome</keyword>
<evidence type="ECO:0000259" key="1">
    <source>
        <dbReference type="Pfam" id="PF07238"/>
    </source>
</evidence>
<proteinExistence type="predicted"/>
<name>A0A1I4SPJ6_9BACT</name>